<evidence type="ECO:0000313" key="3">
    <source>
        <dbReference type="Proteomes" id="UP000237682"/>
    </source>
</evidence>
<feature type="transmembrane region" description="Helical" evidence="1">
    <location>
        <begin position="49"/>
        <end position="76"/>
    </location>
</feature>
<sequence length="81" mass="8660">MRPSTGFPALLAFGCAVLVFFETRGHYLARLINGWFPCRQDPANSAPCYVTTSLAVIVVAAAVGLAALAVILVRVLMARRP</sequence>
<keyword evidence="1" id="KW-0812">Transmembrane</keyword>
<organism evidence="2 3">
    <name type="scientific">Labrys okinawensis</name>
    <dbReference type="NCBI Taxonomy" id="346911"/>
    <lineage>
        <taxon>Bacteria</taxon>
        <taxon>Pseudomonadati</taxon>
        <taxon>Pseudomonadota</taxon>
        <taxon>Alphaproteobacteria</taxon>
        <taxon>Hyphomicrobiales</taxon>
        <taxon>Xanthobacteraceae</taxon>
        <taxon>Labrys</taxon>
    </lineage>
</organism>
<keyword evidence="1" id="KW-0472">Membrane</keyword>
<name>A0A2S9Q7K5_9HYPH</name>
<gene>
    <name evidence="2" type="ORF">C5L14_23125</name>
</gene>
<evidence type="ECO:0000313" key="2">
    <source>
        <dbReference type="EMBL" id="PRH85337.1"/>
    </source>
</evidence>
<comment type="caution">
    <text evidence="2">The sequence shown here is derived from an EMBL/GenBank/DDBJ whole genome shotgun (WGS) entry which is preliminary data.</text>
</comment>
<dbReference type="Proteomes" id="UP000237682">
    <property type="component" value="Unassembled WGS sequence"/>
</dbReference>
<reference evidence="2 3" key="1">
    <citation type="submission" date="2018-02" db="EMBL/GenBank/DDBJ databases">
        <title>Whole genome sequencing of endophytic bacterium.</title>
        <authorList>
            <person name="Eedara R."/>
            <person name="Podile A.R."/>
        </authorList>
    </citation>
    <scope>NUCLEOTIDE SEQUENCE [LARGE SCALE GENOMIC DNA]</scope>
    <source>
        <strain evidence="2 3">RP1T</strain>
    </source>
</reference>
<dbReference type="OrthoDB" id="8454763at2"/>
<dbReference type="PROSITE" id="PS51257">
    <property type="entry name" value="PROKAR_LIPOPROTEIN"/>
    <property type="match status" value="1"/>
</dbReference>
<evidence type="ECO:0000256" key="1">
    <source>
        <dbReference type="SAM" id="Phobius"/>
    </source>
</evidence>
<keyword evidence="1" id="KW-1133">Transmembrane helix</keyword>
<accession>A0A2S9Q7K5</accession>
<keyword evidence="3" id="KW-1185">Reference proteome</keyword>
<protein>
    <submittedName>
        <fullName evidence="2">Uncharacterized protein</fullName>
    </submittedName>
</protein>
<dbReference type="AlphaFoldDB" id="A0A2S9Q7K5"/>
<dbReference type="EMBL" id="PUEJ01000009">
    <property type="protein sequence ID" value="PRH85337.1"/>
    <property type="molecule type" value="Genomic_DNA"/>
</dbReference>
<dbReference type="RefSeq" id="WP_105864426.1">
    <property type="nucleotide sequence ID" value="NZ_PUEJ01000009.1"/>
</dbReference>
<proteinExistence type="predicted"/>